<organism evidence="1">
    <name type="scientific">Oryza barthii</name>
    <dbReference type="NCBI Taxonomy" id="65489"/>
    <lineage>
        <taxon>Eukaryota</taxon>
        <taxon>Viridiplantae</taxon>
        <taxon>Streptophyta</taxon>
        <taxon>Embryophyta</taxon>
        <taxon>Tracheophyta</taxon>
        <taxon>Spermatophyta</taxon>
        <taxon>Magnoliopsida</taxon>
        <taxon>Liliopsida</taxon>
        <taxon>Poales</taxon>
        <taxon>Poaceae</taxon>
        <taxon>BOP clade</taxon>
        <taxon>Oryzoideae</taxon>
        <taxon>Oryzeae</taxon>
        <taxon>Oryzinae</taxon>
        <taxon>Oryza</taxon>
    </lineage>
</organism>
<dbReference type="HOGENOM" id="CLU_101557_0_0_1"/>
<dbReference type="Gramene" id="OBART03G28820.1">
    <property type="protein sequence ID" value="OBART03G28820.1"/>
    <property type="gene ID" value="OBART03G28820"/>
</dbReference>
<dbReference type="AlphaFoldDB" id="A0A0D3FM71"/>
<dbReference type="EnsemblPlants" id="OBART03G28820.1">
    <property type="protein sequence ID" value="OBART03G28820.1"/>
    <property type="gene ID" value="OBART03G28820"/>
</dbReference>
<protein>
    <submittedName>
        <fullName evidence="1">Uncharacterized protein</fullName>
    </submittedName>
</protein>
<proteinExistence type="predicted"/>
<dbReference type="PaxDb" id="65489-OBART03G28820.1"/>
<sequence>MGRLGAAATCAAVLLLPPKWGRRLGTLLEYWLWRKRSEYVESGCSVQEGESVAPFVGFVSGNLDLWVGLGLGAMVTANSWYGCRRGGEVWCSRTGALGGGVLQDGDNAFVRVQEPLSRWISSTHWGTKEIVRLLNSTVVKDTGYMWLSCHTCRHDLANTTRGGIAAAADTVITIEEKGGEEWCRKKLGHHAASPKGPCWRCHMTCLIVTFIATAGTGDRGMIAIVEEKRKIVERGWSKV</sequence>
<name>A0A0D3FM71_9ORYZ</name>
<dbReference type="Proteomes" id="UP000026960">
    <property type="component" value="Chromosome 3"/>
</dbReference>
<reference evidence="1" key="2">
    <citation type="submission" date="2015-03" db="UniProtKB">
        <authorList>
            <consortium name="EnsemblPlants"/>
        </authorList>
    </citation>
    <scope>IDENTIFICATION</scope>
</reference>
<evidence type="ECO:0000313" key="2">
    <source>
        <dbReference type="Proteomes" id="UP000026960"/>
    </source>
</evidence>
<accession>A0A0D3FM71</accession>
<evidence type="ECO:0000313" key="1">
    <source>
        <dbReference type="EnsemblPlants" id="OBART03G28820.1"/>
    </source>
</evidence>
<reference evidence="1" key="1">
    <citation type="journal article" date="2009" name="Rice">
        <title>De Novo Next Generation Sequencing of Plant Genomes.</title>
        <authorList>
            <person name="Rounsley S."/>
            <person name="Marri P.R."/>
            <person name="Yu Y."/>
            <person name="He R."/>
            <person name="Sisneros N."/>
            <person name="Goicoechea J.L."/>
            <person name="Lee S.J."/>
            <person name="Angelova A."/>
            <person name="Kudrna D."/>
            <person name="Luo M."/>
            <person name="Affourtit J."/>
            <person name="Desany B."/>
            <person name="Knight J."/>
            <person name="Niazi F."/>
            <person name="Egholm M."/>
            <person name="Wing R.A."/>
        </authorList>
    </citation>
    <scope>NUCLEOTIDE SEQUENCE [LARGE SCALE GENOMIC DNA]</scope>
    <source>
        <strain evidence="1">cv. IRGC 105608</strain>
    </source>
</reference>
<keyword evidence="2" id="KW-1185">Reference proteome</keyword>